<reference evidence="2" key="1">
    <citation type="journal article" date="2023" name="Plant J.">
        <title>The genome of the king protea, Protea cynaroides.</title>
        <authorList>
            <person name="Chang J."/>
            <person name="Duong T.A."/>
            <person name="Schoeman C."/>
            <person name="Ma X."/>
            <person name="Roodt D."/>
            <person name="Barker N."/>
            <person name="Li Z."/>
            <person name="Van de Peer Y."/>
            <person name="Mizrachi E."/>
        </authorList>
    </citation>
    <scope>NUCLEOTIDE SEQUENCE</scope>
    <source>
        <tissue evidence="2">Young leaves</tissue>
    </source>
</reference>
<organism evidence="2 3">
    <name type="scientific">Protea cynaroides</name>
    <dbReference type="NCBI Taxonomy" id="273540"/>
    <lineage>
        <taxon>Eukaryota</taxon>
        <taxon>Viridiplantae</taxon>
        <taxon>Streptophyta</taxon>
        <taxon>Embryophyta</taxon>
        <taxon>Tracheophyta</taxon>
        <taxon>Spermatophyta</taxon>
        <taxon>Magnoliopsida</taxon>
        <taxon>Proteales</taxon>
        <taxon>Proteaceae</taxon>
        <taxon>Protea</taxon>
    </lineage>
</organism>
<proteinExistence type="predicted"/>
<protein>
    <submittedName>
        <fullName evidence="2">Uncharacterized protein</fullName>
    </submittedName>
</protein>
<dbReference type="AlphaFoldDB" id="A0A9Q0KPV9"/>
<evidence type="ECO:0000313" key="2">
    <source>
        <dbReference type="EMBL" id="KAJ4974465.1"/>
    </source>
</evidence>
<name>A0A9Q0KPV9_9MAGN</name>
<dbReference type="Proteomes" id="UP001141806">
    <property type="component" value="Unassembled WGS sequence"/>
</dbReference>
<evidence type="ECO:0000313" key="3">
    <source>
        <dbReference type="Proteomes" id="UP001141806"/>
    </source>
</evidence>
<feature type="compositionally biased region" description="Polar residues" evidence="1">
    <location>
        <begin position="84"/>
        <end position="93"/>
    </location>
</feature>
<feature type="region of interest" description="Disordered" evidence="1">
    <location>
        <begin position="84"/>
        <end position="108"/>
    </location>
</feature>
<sequence length="108" mass="11536">MLLQWTSRVLSSTSSAPAYENYTASSSSQVLSDAMGQLDFVLPESEFPSFSLDLSMASGNATGVPTNCNPTDMGEAAEINIGESENSYGSLVMQNKKGSEKNKRNAEK</sequence>
<feature type="compositionally biased region" description="Basic and acidic residues" evidence="1">
    <location>
        <begin position="97"/>
        <end position="108"/>
    </location>
</feature>
<comment type="caution">
    <text evidence="2">The sequence shown here is derived from an EMBL/GenBank/DDBJ whole genome shotgun (WGS) entry which is preliminary data.</text>
</comment>
<gene>
    <name evidence="2" type="ORF">NE237_007639</name>
</gene>
<keyword evidence="3" id="KW-1185">Reference proteome</keyword>
<evidence type="ECO:0000256" key="1">
    <source>
        <dbReference type="SAM" id="MobiDB-lite"/>
    </source>
</evidence>
<accession>A0A9Q0KPV9</accession>
<dbReference type="EMBL" id="JAMYWD010000004">
    <property type="protein sequence ID" value="KAJ4974465.1"/>
    <property type="molecule type" value="Genomic_DNA"/>
</dbReference>